<dbReference type="PANTHER" id="PTHR13408">
    <property type="entry name" value="DNA-DIRECTED RNA POLYMERASE III"/>
    <property type="match status" value="1"/>
</dbReference>
<proteinExistence type="predicted"/>
<protein>
    <recommendedName>
        <fullName evidence="8">DNA-directed RNA polymerase III subunit RPC4</fullName>
    </recommendedName>
</protein>
<feature type="compositionally biased region" description="Low complexity" evidence="5">
    <location>
        <begin position="144"/>
        <end position="156"/>
    </location>
</feature>
<feature type="region of interest" description="Disordered" evidence="5">
    <location>
        <begin position="144"/>
        <end position="170"/>
    </location>
</feature>
<accession>A0AAD5X1D7</accession>
<evidence type="ECO:0000256" key="3">
    <source>
        <dbReference type="ARBA" id="ARBA00023163"/>
    </source>
</evidence>
<feature type="compositionally biased region" description="Basic and acidic residues" evidence="5">
    <location>
        <begin position="9"/>
        <end position="18"/>
    </location>
</feature>
<comment type="subcellular location">
    <subcellularLocation>
        <location evidence="1">Nucleus</location>
    </subcellularLocation>
</comment>
<evidence type="ECO:0000256" key="1">
    <source>
        <dbReference type="ARBA" id="ARBA00004123"/>
    </source>
</evidence>
<evidence type="ECO:0000313" key="7">
    <source>
        <dbReference type="Proteomes" id="UP001212841"/>
    </source>
</evidence>
<keyword evidence="3" id="KW-0804">Transcription</keyword>
<feature type="region of interest" description="Disordered" evidence="5">
    <location>
        <begin position="1"/>
        <end position="131"/>
    </location>
</feature>
<sequence>MSGGRRLVKRGDRQKAGESTESGEPSAADIDLTQSDAGPSNSANPTPAPAPAPRLGSLRGSRLAAASASASASASSSSGAAAQPKFVPKAPVRRRKAEVTEEPKEDAFFNQPSAGRGRGRGRGRGQRPKMEEMMVASGPFALGPAARGASAVSAPSRGGGGGGFDAVAARRKPINKDEMFDIKDESGEAMEIDGQFEDDSADVGFDPADIWSPVSLGGPQHLMKKEEAKKERKIKIKPEPGGPSPAPIEVDDYDAINLVDEKPVTSFPEETGTDELYFFQFPAVLPQMENPNNNVMEIDDGPGQASESGANGTGVVKADPDAAPKTSTGPEGKVGKLVFYKSGKCKLKIGDIYFDIAPGSESNFLQNVASIDTAGGKIHLLGNLTKRFVCTPDIEMLLNSV</sequence>
<dbReference type="AlphaFoldDB" id="A0AAD5X1D7"/>
<feature type="compositionally biased region" description="Low complexity" evidence="5">
    <location>
        <begin position="53"/>
        <end position="82"/>
    </location>
</feature>
<dbReference type="Pfam" id="PF05132">
    <property type="entry name" value="RNA_pol_Rpc4"/>
    <property type="match status" value="1"/>
</dbReference>
<keyword evidence="7" id="KW-1185">Reference proteome</keyword>
<dbReference type="PANTHER" id="PTHR13408:SF0">
    <property type="entry name" value="DNA-DIRECTED RNA POLYMERASE III SUBUNIT RPC4"/>
    <property type="match status" value="1"/>
</dbReference>
<comment type="caution">
    <text evidence="6">The sequence shown here is derived from an EMBL/GenBank/DDBJ whole genome shotgun (WGS) entry which is preliminary data.</text>
</comment>
<dbReference type="GO" id="GO:0005666">
    <property type="term" value="C:RNA polymerase III complex"/>
    <property type="evidence" value="ECO:0007669"/>
    <property type="project" value="InterPro"/>
</dbReference>
<keyword evidence="4" id="KW-0539">Nucleus</keyword>
<organism evidence="6 7">
    <name type="scientific">Rhizophlyctis rosea</name>
    <dbReference type="NCBI Taxonomy" id="64517"/>
    <lineage>
        <taxon>Eukaryota</taxon>
        <taxon>Fungi</taxon>
        <taxon>Fungi incertae sedis</taxon>
        <taxon>Chytridiomycota</taxon>
        <taxon>Chytridiomycota incertae sedis</taxon>
        <taxon>Chytridiomycetes</taxon>
        <taxon>Rhizophlyctidales</taxon>
        <taxon>Rhizophlyctidaceae</taxon>
        <taxon>Rhizophlyctis</taxon>
    </lineage>
</organism>
<evidence type="ECO:0000256" key="5">
    <source>
        <dbReference type="SAM" id="MobiDB-lite"/>
    </source>
</evidence>
<reference evidence="6" key="1">
    <citation type="submission" date="2020-05" db="EMBL/GenBank/DDBJ databases">
        <title>Phylogenomic resolution of chytrid fungi.</title>
        <authorList>
            <person name="Stajich J.E."/>
            <person name="Amses K."/>
            <person name="Simmons R."/>
            <person name="Seto K."/>
            <person name="Myers J."/>
            <person name="Bonds A."/>
            <person name="Quandt C.A."/>
            <person name="Barry K."/>
            <person name="Liu P."/>
            <person name="Grigoriev I."/>
            <person name="Longcore J.E."/>
            <person name="James T.Y."/>
        </authorList>
    </citation>
    <scope>NUCLEOTIDE SEQUENCE</scope>
    <source>
        <strain evidence="6">JEL0318</strain>
    </source>
</reference>
<dbReference type="EMBL" id="JADGJD010000428">
    <property type="protein sequence ID" value="KAJ3051155.1"/>
    <property type="molecule type" value="Genomic_DNA"/>
</dbReference>
<evidence type="ECO:0008006" key="8">
    <source>
        <dbReference type="Google" id="ProtNLM"/>
    </source>
</evidence>
<evidence type="ECO:0000256" key="2">
    <source>
        <dbReference type="ARBA" id="ARBA00022478"/>
    </source>
</evidence>
<gene>
    <name evidence="6" type="ORF">HK097_007867</name>
</gene>
<dbReference type="Proteomes" id="UP001212841">
    <property type="component" value="Unassembled WGS sequence"/>
</dbReference>
<dbReference type="InterPro" id="IPR007811">
    <property type="entry name" value="RPC4"/>
</dbReference>
<dbReference type="GO" id="GO:0003677">
    <property type="term" value="F:DNA binding"/>
    <property type="evidence" value="ECO:0007669"/>
    <property type="project" value="InterPro"/>
</dbReference>
<feature type="compositionally biased region" description="Basic residues" evidence="5">
    <location>
        <begin position="117"/>
        <end position="127"/>
    </location>
</feature>
<feature type="region of interest" description="Disordered" evidence="5">
    <location>
        <begin position="301"/>
        <end position="329"/>
    </location>
</feature>
<evidence type="ECO:0000256" key="4">
    <source>
        <dbReference type="ARBA" id="ARBA00023242"/>
    </source>
</evidence>
<dbReference type="GO" id="GO:0042797">
    <property type="term" value="P:tRNA transcription by RNA polymerase III"/>
    <property type="evidence" value="ECO:0007669"/>
    <property type="project" value="TreeGrafter"/>
</dbReference>
<keyword evidence="2" id="KW-0240">DNA-directed RNA polymerase</keyword>
<feature type="compositionally biased region" description="Basic and acidic residues" evidence="5">
    <location>
        <begin position="97"/>
        <end position="107"/>
    </location>
</feature>
<evidence type="ECO:0000313" key="6">
    <source>
        <dbReference type="EMBL" id="KAJ3051155.1"/>
    </source>
</evidence>
<name>A0AAD5X1D7_9FUNG</name>